<sequence>MKEKRQLLSAGFLLGVTHRRAVALLQHRLRDYDITPEQWSVLYHVTNEEGMIQKSIAEQTFKDKPTVTRILHQLEQKGYIVRKADQIDRRSLRIYSTERGRSLITETESIEESISQEVINCLGEQGHEQLVQSLNLLNSYLSKVKLAEEEE</sequence>
<dbReference type="GO" id="GO:0003677">
    <property type="term" value="F:DNA binding"/>
    <property type="evidence" value="ECO:0007669"/>
    <property type="project" value="UniProtKB-KW"/>
</dbReference>
<dbReference type="PROSITE" id="PS01117">
    <property type="entry name" value="HTH_MARR_1"/>
    <property type="match status" value="1"/>
</dbReference>
<keyword evidence="2" id="KW-0238">DNA-binding</keyword>
<dbReference type="SMART" id="SM00347">
    <property type="entry name" value="HTH_MARR"/>
    <property type="match status" value="1"/>
</dbReference>
<evidence type="ECO:0000313" key="6">
    <source>
        <dbReference type="Proteomes" id="UP000683139"/>
    </source>
</evidence>
<proteinExistence type="predicted"/>
<dbReference type="EMBL" id="BOSE01000009">
    <property type="protein sequence ID" value="GIP18598.1"/>
    <property type="molecule type" value="Genomic_DNA"/>
</dbReference>
<dbReference type="InterPro" id="IPR036388">
    <property type="entry name" value="WH-like_DNA-bd_sf"/>
</dbReference>
<dbReference type="AlphaFoldDB" id="A0A919YR76"/>
<dbReference type="PROSITE" id="PS50995">
    <property type="entry name" value="HTH_MARR_2"/>
    <property type="match status" value="1"/>
</dbReference>
<dbReference type="PRINTS" id="PR00598">
    <property type="entry name" value="HTHMARR"/>
</dbReference>
<dbReference type="Pfam" id="PF01047">
    <property type="entry name" value="MarR"/>
    <property type="match status" value="1"/>
</dbReference>
<reference evidence="5" key="1">
    <citation type="submission" date="2021-03" db="EMBL/GenBank/DDBJ databases">
        <title>Antimicrobial resistance genes in bacteria isolated from Japanese honey, and their potential for conferring macrolide and lincosamide resistance in the American foulbrood pathogen Paenibacillus larvae.</title>
        <authorList>
            <person name="Okamoto M."/>
            <person name="Kumagai M."/>
            <person name="Kanamori H."/>
            <person name="Takamatsu D."/>
        </authorList>
    </citation>
    <scope>NUCLEOTIDE SEQUENCE</scope>
    <source>
        <strain evidence="5">J40TS1</strain>
    </source>
</reference>
<dbReference type="PANTHER" id="PTHR42756">
    <property type="entry name" value="TRANSCRIPTIONAL REGULATOR, MARR"/>
    <property type="match status" value="1"/>
</dbReference>
<evidence type="ECO:0000313" key="5">
    <source>
        <dbReference type="EMBL" id="GIP18598.1"/>
    </source>
</evidence>
<dbReference type="RefSeq" id="WP_213519230.1">
    <property type="nucleotide sequence ID" value="NZ_BOSE01000009.1"/>
</dbReference>
<keyword evidence="3" id="KW-0804">Transcription</keyword>
<dbReference type="SUPFAM" id="SSF46785">
    <property type="entry name" value="Winged helix' DNA-binding domain"/>
    <property type="match status" value="1"/>
</dbReference>
<dbReference type="PANTHER" id="PTHR42756:SF1">
    <property type="entry name" value="TRANSCRIPTIONAL REPRESSOR OF EMRAB OPERON"/>
    <property type="match status" value="1"/>
</dbReference>
<dbReference type="Gene3D" id="1.10.10.10">
    <property type="entry name" value="Winged helix-like DNA-binding domain superfamily/Winged helix DNA-binding domain"/>
    <property type="match status" value="1"/>
</dbReference>
<evidence type="ECO:0000259" key="4">
    <source>
        <dbReference type="PROSITE" id="PS50995"/>
    </source>
</evidence>
<protein>
    <submittedName>
        <fullName evidence="5">Transcriptional regulator</fullName>
    </submittedName>
</protein>
<dbReference type="GO" id="GO:0003700">
    <property type="term" value="F:DNA-binding transcription factor activity"/>
    <property type="evidence" value="ECO:0007669"/>
    <property type="project" value="InterPro"/>
</dbReference>
<comment type="caution">
    <text evidence="5">The sequence shown here is derived from an EMBL/GenBank/DDBJ whole genome shotgun (WGS) entry which is preliminary data.</text>
</comment>
<feature type="domain" description="HTH marR-type" evidence="4">
    <location>
        <begin position="1"/>
        <end position="146"/>
    </location>
</feature>
<evidence type="ECO:0000256" key="1">
    <source>
        <dbReference type="ARBA" id="ARBA00023015"/>
    </source>
</evidence>
<dbReference type="InterPro" id="IPR036390">
    <property type="entry name" value="WH_DNA-bd_sf"/>
</dbReference>
<keyword evidence="6" id="KW-1185">Reference proteome</keyword>
<gene>
    <name evidence="5" type="ORF">J40TS1_42400</name>
</gene>
<dbReference type="Proteomes" id="UP000683139">
    <property type="component" value="Unassembled WGS sequence"/>
</dbReference>
<evidence type="ECO:0000256" key="2">
    <source>
        <dbReference type="ARBA" id="ARBA00023125"/>
    </source>
</evidence>
<keyword evidence="1" id="KW-0805">Transcription regulation</keyword>
<accession>A0A919YR76</accession>
<name>A0A919YR76_9BACL</name>
<organism evidence="5 6">
    <name type="scientific">Paenibacillus montaniterrae</name>
    <dbReference type="NCBI Taxonomy" id="429341"/>
    <lineage>
        <taxon>Bacteria</taxon>
        <taxon>Bacillati</taxon>
        <taxon>Bacillota</taxon>
        <taxon>Bacilli</taxon>
        <taxon>Bacillales</taxon>
        <taxon>Paenibacillaceae</taxon>
        <taxon>Paenibacillus</taxon>
    </lineage>
</organism>
<evidence type="ECO:0000256" key="3">
    <source>
        <dbReference type="ARBA" id="ARBA00023163"/>
    </source>
</evidence>
<dbReference type="InterPro" id="IPR023187">
    <property type="entry name" value="Tscrpt_reg_MarR-type_CS"/>
</dbReference>
<dbReference type="InterPro" id="IPR000835">
    <property type="entry name" value="HTH_MarR-typ"/>
</dbReference>